<organism evidence="7 8">
    <name type="scientific">Candidatus Merdivivens pullistercoris</name>
    <dbReference type="NCBI Taxonomy" id="2840873"/>
    <lineage>
        <taxon>Bacteria</taxon>
        <taxon>Pseudomonadati</taxon>
        <taxon>Bacteroidota</taxon>
        <taxon>Bacteroidia</taxon>
        <taxon>Bacteroidales</taxon>
        <taxon>Muribaculaceae</taxon>
        <taxon>Muribaculaceae incertae sedis</taxon>
        <taxon>Candidatus Merdivivens</taxon>
    </lineage>
</organism>
<dbReference type="GO" id="GO:0003723">
    <property type="term" value="F:RNA binding"/>
    <property type="evidence" value="ECO:0007669"/>
    <property type="project" value="UniProtKB-KW"/>
</dbReference>
<keyword evidence="4" id="KW-0460">Magnesium</keyword>
<dbReference type="GO" id="GO:0004540">
    <property type="term" value="F:RNA nuclease activity"/>
    <property type="evidence" value="ECO:0007669"/>
    <property type="project" value="InterPro"/>
</dbReference>
<dbReference type="InterPro" id="IPR019307">
    <property type="entry name" value="RNA-bd_AU-1/RNase_E/G"/>
</dbReference>
<dbReference type="NCBIfam" id="TIGR00757">
    <property type="entry name" value="RNaseEG"/>
    <property type="match status" value="1"/>
</dbReference>
<accession>A0A9D9N9H1</accession>
<evidence type="ECO:0000256" key="5">
    <source>
        <dbReference type="ARBA" id="ARBA00022884"/>
    </source>
</evidence>
<dbReference type="Pfam" id="PF10150">
    <property type="entry name" value="RNase_E_G"/>
    <property type="match status" value="1"/>
</dbReference>
<dbReference type="InterPro" id="IPR004659">
    <property type="entry name" value="RNase_E/G"/>
</dbReference>
<feature type="domain" description="S1 motif" evidence="6">
    <location>
        <begin position="47"/>
        <end position="155"/>
    </location>
</feature>
<protein>
    <submittedName>
        <fullName evidence="7">Rne/Rng family ribonuclease</fullName>
    </submittedName>
</protein>
<keyword evidence="5" id="KW-0694">RNA-binding</keyword>
<proteinExistence type="predicted"/>
<reference evidence="7" key="2">
    <citation type="journal article" date="2021" name="PeerJ">
        <title>Extensive microbial diversity within the chicken gut microbiome revealed by metagenomics and culture.</title>
        <authorList>
            <person name="Gilroy R."/>
            <person name="Ravi A."/>
            <person name="Getino M."/>
            <person name="Pursley I."/>
            <person name="Horton D.L."/>
            <person name="Alikhan N.F."/>
            <person name="Baker D."/>
            <person name="Gharbi K."/>
            <person name="Hall N."/>
            <person name="Watson M."/>
            <person name="Adriaenssens E.M."/>
            <person name="Foster-Nyarko E."/>
            <person name="Jarju S."/>
            <person name="Secka A."/>
            <person name="Antonio M."/>
            <person name="Oren A."/>
            <person name="Chaudhuri R.R."/>
            <person name="La Ragione R."/>
            <person name="Hildebrand F."/>
            <person name="Pallen M.J."/>
        </authorList>
    </citation>
    <scope>NUCLEOTIDE SEQUENCE</scope>
    <source>
        <strain evidence="7">10037</strain>
    </source>
</reference>
<evidence type="ECO:0000256" key="1">
    <source>
        <dbReference type="ARBA" id="ARBA00001946"/>
    </source>
</evidence>
<dbReference type="PROSITE" id="PS50126">
    <property type="entry name" value="S1"/>
    <property type="match status" value="1"/>
</dbReference>
<dbReference type="GO" id="GO:0006364">
    <property type="term" value="P:rRNA processing"/>
    <property type="evidence" value="ECO:0007669"/>
    <property type="project" value="TreeGrafter"/>
</dbReference>
<name>A0A9D9N9H1_9BACT</name>
<dbReference type="SMART" id="SM00316">
    <property type="entry name" value="S1"/>
    <property type="match status" value="1"/>
</dbReference>
<dbReference type="GO" id="GO:0016787">
    <property type="term" value="F:hydrolase activity"/>
    <property type="evidence" value="ECO:0007669"/>
    <property type="project" value="UniProtKB-KW"/>
</dbReference>
<dbReference type="Proteomes" id="UP000823597">
    <property type="component" value="Unassembled WGS sequence"/>
</dbReference>
<dbReference type="InterPro" id="IPR003029">
    <property type="entry name" value="S1_domain"/>
</dbReference>
<sequence length="522" mass="59414">MEKEEKANEKDLVIDVGANDVTIALLENHRLVELNKEQHDGRRYSVGDVYLGRVKKLLPSLNAAFVDIGDEKEAFVHYLDLGLNFRAFDRFVKGLTPNCDAKRLFSTISIKDPLEKVGKIENVLEQGQMIPVQIVKEPISTKGSRLTAEISLAGRNLVLLPFAEKVSVSQKISSKEEKRRLENLMDSILPKNYGVIIRTAAEGKNAAILDAELASLIKKWEGCWKNIAKSKSIQLLFTEYSKTTTILRDLLNDSFSSIDVNDENVFEEVRSYIATIAPEQEKIVKLYKGGQPIFDHFDITRQIKSSFGKVVPIRQGAYLVIEHTEAMHVIDVNSGTRSKNKQQEQNAFDVNTYAADEIARQLRLRDMGGIVIVDFIDMDNNEHKNMLFKHMQTLLANDRAKHNILPLTKFGLMQITRQRVRPAIEINTTEVCPACKGTGKISSTIVLDESIERQLAYYVQERGVRKLNLKVNPVLEAYLTKGFFNIRRKWMKKYRCDLTITPVSEFYITQAEWFDAKGEKLD</sequence>
<dbReference type="CDD" id="cd04453">
    <property type="entry name" value="S1_RNase_E"/>
    <property type="match status" value="1"/>
</dbReference>
<comment type="caution">
    <text evidence="7">The sequence shown here is derived from an EMBL/GenBank/DDBJ whole genome shotgun (WGS) entry which is preliminary data.</text>
</comment>
<dbReference type="Gene3D" id="2.40.50.140">
    <property type="entry name" value="Nucleic acid-binding proteins"/>
    <property type="match status" value="1"/>
</dbReference>
<comment type="cofactor">
    <cofactor evidence="1">
        <name>Mg(2+)</name>
        <dbReference type="ChEBI" id="CHEBI:18420"/>
    </cofactor>
</comment>
<dbReference type="Gene3D" id="3.40.1260.20">
    <property type="entry name" value="Ribonuclease E, catalytic domain"/>
    <property type="match status" value="1"/>
</dbReference>
<keyword evidence="2" id="KW-0479">Metal-binding</keyword>
<dbReference type="GO" id="GO:0046872">
    <property type="term" value="F:metal ion binding"/>
    <property type="evidence" value="ECO:0007669"/>
    <property type="project" value="UniProtKB-KW"/>
</dbReference>
<dbReference type="SUPFAM" id="SSF50249">
    <property type="entry name" value="Nucleic acid-binding proteins"/>
    <property type="match status" value="1"/>
</dbReference>
<evidence type="ECO:0000313" key="7">
    <source>
        <dbReference type="EMBL" id="MBO8465257.1"/>
    </source>
</evidence>
<dbReference type="AlphaFoldDB" id="A0A9D9N9H1"/>
<evidence type="ECO:0000259" key="6">
    <source>
        <dbReference type="PROSITE" id="PS50126"/>
    </source>
</evidence>
<evidence type="ECO:0000256" key="3">
    <source>
        <dbReference type="ARBA" id="ARBA00022801"/>
    </source>
</evidence>
<dbReference type="InterPro" id="IPR012340">
    <property type="entry name" value="NA-bd_OB-fold"/>
</dbReference>
<dbReference type="PANTHER" id="PTHR30001">
    <property type="entry name" value="RIBONUCLEASE"/>
    <property type="match status" value="1"/>
</dbReference>
<dbReference type="PANTHER" id="PTHR30001:SF0">
    <property type="entry name" value="RIBONUCLEASE G"/>
    <property type="match status" value="1"/>
</dbReference>
<keyword evidence="3" id="KW-0378">Hydrolase</keyword>
<dbReference type="EMBL" id="JADIME010000044">
    <property type="protein sequence ID" value="MBO8465257.1"/>
    <property type="molecule type" value="Genomic_DNA"/>
</dbReference>
<evidence type="ECO:0000313" key="8">
    <source>
        <dbReference type="Proteomes" id="UP000823597"/>
    </source>
</evidence>
<gene>
    <name evidence="7" type="ORF">IAB93_04580</name>
</gene>
<evidence type="ECO:0000256" key="4">
    <source>
        <dbReference type="ARBA" id="ARBA00022842"/>
    </source>
</evidence>
<evidence type="ECO:0000256" key="2">
    <source>
        <dbReference type="ARBA" id="ARBA00022723"/>
    </source>
</evidence>
<reference evidence="7" key="1">
    <citation type="submission" date="2020-10" db="EMBL/GenBank/DDBJ databases">
        <authorList>
            <person name="Gilroy R."/>
        </authorList>
    </citation>
    <scope>NUCLEOTIDE SEQUENCE</scope>
    <source>
        <strain evidence="7">10037</strain>
    </source>
</reference>
<dbReference type="GO" id="GO:0005737">
    <property type="term" value="C:cytoplasm"/>
    <property type="evidence" value="ECO:0007669"/>
    <property type="project" value="TreeGrafter"/>
</dbReference>